<accession>A0A0R1V453</accession>
<protein>
    <recommendedName>
        <fullName evidence="1">SGNH hydrolase-type esterase domain-containing protein</fullName>
    </recommendedName>
</protein>
<organism evidence="2 3">
    <name type="scientific">Limosilactobacillus equigenerosi DSM 18793 = JCM 14505</name>
    <dbReference type="NCBI Taxonomy" id="1423742"/>
    <lineage>
        <taxon>Bacteria</taxon>
        <taxon>Bacillati</taxon>
        <taxon>Bacillota</taxon>
        <taxon>Bacilli</taxon>
        <taxon>Lactobacillales</taxon>
        <taxon>Lactobacillaceae</taxon>
        <taxon>Limosilactobacillus</taxon>
    </lineage>
</organism>
<name>A0A0R1V453_9LACO</name>
<evidence type="ECO:0000259" key="1">
    <source>
        <dbReference type="Pfam" id="PF13472"/>
    </source>
</evidence>
<evidence type="ECO:0000313" key="2">
    <source>
        <dbReference type="EMBL" id="KRL96555.1"/>
    </source>
</evidence>
<evidence type="ECO:0000313" key="3">
    <source>
        <dbReference type="Proteomes" id="UP000051084"/>
    </source>
</evidence>
<dbReference type="SUPFAM" id="SSF52266">
    <property type="entry name" value="SGNH hydrolase"/>
    <property type="match status" value="1"/>
</dbReference>
<dbReference type="RefSeq" id="WP_056995161.1">
    <property type="nucleotide sequence ID" value="NZ_AZGC01000001.1"/>
</dbReference>
<dbReference type="Proteomes" id="UP000051084">
    <property type="component" value="Unassembled WGS sequence"/>
</dbReference>
<dbReference type="Gene3D" id="3.40.50.1110">
    <property type="entry name" value="SGNH hydrolase"/>
    <property type="match status" value="1"/>
</dbReference>
<dbReference type="EMBL" id="AZGC01000001">
    <property type="protein sequence ID" value="KRL96555.1"/>
    <property type="molecule type" value="Genomic_DNA"/>
</dbReference>
<dbReference type="InterPro" id="IPR036514">
    <property type="entry name" value="SGNH_hydro_sf"/>
</dbReference>
<keyword evidence="3" id="KW-1185">Reference proteome</keyword>
<reference evidence="2 3" key="1">
    <citation type="journal article" date="2015" name="Genome Announc.">
        <title>Expanding the biotechnology potential of lactobacilli through comparative genomics of 213 strains and associated genera.</title>
        <authorList>
            <person name="Sun Z."/>
            <person name="Harris H.M."/>
            <person name="McCann A."/>
            <person name="Guo C."/>
            <person name="Argimon S."/>
            <person name="Zhang W."/>
            <person name="Yang X."/>
            <person name="Jeffery I.B."/>
            <person name="Cooney J.C."/>
            <person name="Kagawa T.F."/>
            <person name="Liu W."/>
            <person name="Song Y."/>
            <person name="Salvetti E."/>
            <person name="Wrobel A."/>
            <person name="Rasinkangas P."/>
            <person name="Parkhill J."/>
            <person name="Rea M.C."/>
            <person name="O'Sullivan O."/>
            <person name="Ritari J."/>
            <person name="Douillard F.P."/>
            <person name="Paul Ross R."/>
            <person name="Yang R."/>
            <person name="Briner A.E."/>
            <person name="Felis G.E."/>
            <person name="de Vos W.M."/>
            <person name="Barrangou R."/>
            <person name="Klaenhammer T.R."/>
            <person name="Caufield P.W."/>
            <person name="Cui Y."/>
            <person name="Zhang H."/>
            <person name="O'Toole P.W."/>
        </authorList>
    </citation>
    <scope>NUCLEOTIDE SEQUENCE [LARGE SCALE GENOMIC DNA]</scope>
    <source>
        <strain evidence="2 3">DSM 18793</strain>
    </source>
</reference>
<proteinExistence type="predicted"/>
<dbReference type="Pfam" id="PF13472">
    <property type="entry name" value="Lipase_GDSL_2"/>
    <property type="match status" value="1"/>
</dbReference>
<dbReference type="CDD" id="cd00229">
    <property type="entry name" value="SGNH_hydrolase"/>
    <property type="match status" value="1"/>
</dbReference>
<comment type="caution">
    <text evidence="2">The sequence shown here is derived from an EMBL/GenBank/DDBJ whole genome shotgun (WGS) entry which is preliminary data.</text>
</comment>
<dbReference type="PATRIC" id="fig|1423742.4.peg.663"/>
<feature type="domain" description="SGNH hydrolase-type esterase" evidence="1">
    <location>
        <begin position="6"/>
        <end position="185"/>
    </location>
</feature>
<sequence>MKIITYGDSIFHGDGVDQRDNIPSQIGAILGADVKNAAISGAGWSVAGGTDSLAQVDNNPNTGYDLAILEFGVNNYGWPAELDDIRYAASQTIRAIQLFDFNTDILLVLPGPDFRWRNGGNVPSLDDKNSKGWSQNDLINMLIEVANQWNASYWDWRTSPVITYDNAVDMLQEGQKGVHPTVKGATAEAQAIAKFVKDKKLGQHSVQPFVTQTSPQGVTQVVANPDYVVQQSQPVEQPKVQIKLTSINSSSELIGVFNSNMTLIYKALEFNFIPQTFVDLNRGSRNYIIESVNELKTLLGIKFGGISFMDNDGMEVTTDGLITPSSLEVNQVISDLNTDWTILERFINVANSI</sequence>
<dbReference type="STRING" id="417373.GCA_001570685_01467"/>
<dbReference type="InterPro" id="IPR013830">
    <property type="entry name" value="SGNH_hydro"/>
</dbReference>
<dbReference type="OrthoDB" id="2326915at2"/>
<dbReference type="AlphaFoldDB" id="A0A0R1V453"/>
<gene>
    <name evidence="2" type="ORF">FC21_GL000638</name>
</gene>